<comment type="caution">
    <text evidence="1">The sequence shown here is derived from an EMBL/GenBank/DDBJ whole genome shotgun (WGS) entry which is preliminary data.</text>
</comment>
<sequence>MNRLIFVYNANSGMLNGLLDSIHKIVSPDTYPCSLCSLTYGYAGMRKEWRSFIQELPVEAAFLHLDELPSHLPPAEYPCAFLQDGDRARLLISAGELNACTSIEELKTLVLSKIKGNVG</sequence>
<keyword evidence="2" id="KW-1185">Reference proteome</keyword>
<proteinExistence type="predicted"/>
<dbReference type="EMBL" id="JBHUME010000002">
    <property type="protein sequence ID" value="MFD2611177.1"/>
    <property type="molecule type" value="Genomic_DNA"/>
</dbReference>
<organism evidence="1 2">
    <name type="scientific">Paenibacillus gansuensis</name>
    <dbReference type="NCBI Taxonomy" id="306542"/>
    <lineage>
        <taxon>Bacteria</taxon>
        <taxon>Bacillati</taxon>
        <taxon>Bacillota</taxon>
        <taxon>Bacilli</taxon>
        <taxon>Bacillales</taxon>
        <taxon>Paenibacillaceae</taxon>
        <taxon>Paenibacillus</taxon>
    </lineage>
</organism>
<reference evidence="2" key="1">
    <citation type="journal article" date="2019" name="Int. J. Syst. Evol. Microbiol.">
        <title>The Global Catalogue of Microorganisms (GCM) 10K type strain sequencing project: providing services to taxonomists for standard genome sequencing and annotation.</title>
        <authorList>
            <consortium name="The Broad Institute Genomics Platform"/>
            <consortium name="The Broad Institute Genome Sequencing Center for Infectious Disease"/>
            <person name="Wu L."/>
            <person name="Ma J."/>
        </authorList>
    </citation>
    <scope>NUCLEOTIDE SEQUENCE [LARGE SCALE GENOMIC DNA]</scope>
    <source>
        <strain evidence="2">KCTC 3950</strain>
    </source>
</reference>
<accession>A0ABW5P788</accession>
<evidence type="ECO:0008006" key="3">
    <source>
        <dbReference type="Google" id="ProtNLM"/>
    </source>
</evidence>
<dbReference type="Proteomes" id="UP001597541">
    <property type="component" value="Unassembled WGS sequence"/>
</dbReference>
<evidence type="ECO:0000313" key="2">
    <source>
        <dbReference type="Proteomes" id="UP001597541"/>
    </source>
</evidence>
<gene>
    <name evidence="1" type="ORF">ACFSUF_01910</name>
</gene>
<dbReference type="RefSeq" id="WP_377599556.1">
    <property type="nucleotide sequence ID" value="NZ_JBHUME010000002.1"/>
</dbReference>
<name>A0ABW5P788_9BACL</name>
<evidence type="ECO:0000313" key="1">
    <source>
        <dbReference type="EMBL" id="MFD2611177.1"/>
    </source>
</evidence>
<protein>
    <recommendedName>
        <fullName evidence="3">GTPase</fullName>
    </recommendedName>
</protein>